<proteinExistence type="predicted"/>
<dbReference type="GO" id="GO:0004577">
    <property type="term" value="F:N-acetylglucosaminyldiphosphodolichol N-acetylglucosaminyltransferase activity"/>
    <property type="evidence" value="ECO:0007669"/>
    <property type="project" value="TreeGrafter"/>
</dbReference>
<organism evidence="6">
    <name type="scientific">uncultured verrucomicrobium HF0500_08N17</name>
    <dbReference type="NCBI Taxonomy" id="723597"/>
    <lineage>
        <taxon>Bacteria</taxon>
        <taxon>Pseudomonadati</taxon>
        <taxon>Verrucomicrobiota</taxon>
        <taxon>environmental samples</taxon>
    </lineage>
</organism>
<sequence>MNKKNKKLRVCCICSVGGHFKQILKIAGAWDNYDYFFVLFYKPVIDSFMKKEKVYLVCSPERNPFLFIYNIFQSLLLFIKTKPDVVISTGAGMAIAMCYIAKLFGKKVIYIEDWCVVQSPTLTARIVYPIADLFIIQREHLIEFFPNAVFGGEIF</sequence>
<dbReference type="Gene3D" id="3.40.50.2000">
    <property type="entry name" value="Glycogen Phosphorylase B"/>
    <property type="match status" value="1"/>
</dbReference>
<reference evidence="6" key="1">
    <citation type="submission" date="2010-01" db="EMBL/GenBank/DDBJ databases">
        <title>Genome fragments of uncultured bacteria from the North Pacific subtropical Gyre.</title>
        <authorList>
            <person name="Pham V.D."/>
            <person name="Delong E.F."/>
        </authorList>
    </citation>
    <scope>NUCLEOTIDE SEQUENCE</scope>
</reference>
<evidence type="ECO:0000256" key="5">
    <source>
        <dbReference type="ARBA" id="ARBA00023136"/>
    </source>
</evidence>
<keyword evidence="3" id="KW-0256">Endoplasmic reticulum</keyword>
<dbReference type="PANTHER" id="PTHR12154">
    <property type="entry name" value="GLYCOSYL TRANSFERASE-RELATED"/>
    <property type="match status" value="1"/>
</dbReference>
<keyword evidence="2" id="KW-0812">Transmembrane</keyword>
<dbReference type="Pfam" id="PF08660">
    <property type="entry name" value="Alg14"/>
    <property type="match status" value="1"/>
</dbReference>
<evidence type="ECO:0000256" key="1">
    <source>
        <dbReference type="ARBA" id="ARBA00004389"/>
    </source>
</evidence>
<accession>E7C4Y6</accession>
<comment type="subcellular location">
    <subcellularLocation>
        <location evidence="1">Endoplasmic reticulum membrane</location>
        <topology evidence="1">Single-pass membrane protein</topology>
    </subcellularLocation>
</comment>
<dbReference type="GO" id="GO:0006488">
    <property type="term" value="P:dolichol-linked oligosaccharide biosynthetic process"/>
    <property type="evidence" value="ECO:0007669"/>
    <property type="project" value="InterPro"/>
</dbReference>
<dbReference type="InterPro" id="IPR013969">
    <property type="entry name" value="Oligosacch_biosynth_Alg14"/>
</dbReference>
<dbReference type="PANTHER" id="PTHR12154:SF4">
    <property type="entry name" value="UDP-N-ACETYLGLUCOSAMINE TRANSFERASE SUBUNIT ALG14 HOMOLOG"/>
    <property type="match status" value="1"/>
</dbReference>
<dbReference type="EMBL" id="GU567988">
    <property type="protein sequence ID" value="ADI22510.1"/>
    <property type="molecule type" value="Genomic_DNA"/>
</dbReference>
<dbReference type="SUPFAM" id="SSF53756">
    <property type="entry name" value="UDP-Glycosyltransferase/glycogen phosphorylase"/>
    <property type="match status" value="1"/>
</dbReference>
<name>E7C4Y6_9BACT</name>
<keyword evidence="4" id="KW-1133">Transmembrane helix</keyword>
<protein>
    <submittedName>
        <fullName evidence="6">UDP-N-acetylglucosamine:LPS N-acetylglucosamine transferase</fullName>
    </submittedName>
</protein>
<evidence type="ECO:0000256" key="4">
    <source>
        <dbReference type="ARBA" id="ARBA00022989"/>
    </source>
</evidence>
<keyword evidence="6" id="KW-0808">Transferase</keyword>
<keyword evidence="5" id="KW-0472">Membrane</keyword>
<dbReference type="NCBIfam" id="NF041549">
    <property type="entry name" value="PssD"/>
    <property type="match status" value="1"/>
</dbReference>
<dbReference type="AlphaFoldDB" id="E7C4Y6"/>
<evidence type="ECO:0000256" key="2">
    <source>
        <dbReference type="ARBA" id="ARBA00022692"/>
    </source>
</evidence>
<evidence type="ECO:0000256" key="3">
    <source>
        <dbReference type="ARBA" id="ARBA00022824"/>
    </source>
</evidence>
<evidence type="ECO:0000313" key="6">
    <source>
        <dbReference type="EMBL" id="ADI22510.1"/>
    </source>
</evidence>